<organism evidence="2">
    <name type="scientific">uncultured Solirubrobacterales bacterium</name>
    <dbReference type="NCBI Taxonomy" id="768556"/>
    <lineage>
        <taxon>Bacteria</taxon>
        <taxon>Bacillati</taxon>
        <taxon>Actinomycetota</taxon>
        <taxon>Thermoleophilia</taxon>
        <taxon>Solirubrobacterales</taxon>
        <taxon>environmental samples</taxon>
    </lineage>
</organism>
<sequence length="48" mass="5244">EPLASLGRSPPDHPQVPVPRRGLRRSQGDLQGLRRRPGVDGALRVPLL</sequence>
<gene>
    <name evidence="2" type="ORF">AVDCRST_MAG45-225</name>
</gene>
<evidence type="ECO:0000313" key="2">
    <source>
        <dbReference type="EMBL" id="CAA9482028.1"/>
    </source>
</evidence>
<protein>
    <submittedName>
        <fullName evidence="2">Uncharacterized protein</fullName>
    </submittedName>
</protein>
<reference evidence="2" key="1">
    <citation type="submission" date="2020-02" db="EMBL/GenBank/DDBJ databases">
        <authorList>
            <person name="Meier V. D."/>
        </authorList>
    </citation>
    <scope>NUCLEOTIDE SEQUENCE</scope>
    <source>
        <strain evidence="2">AVDCRST_MAG45</strain>
    </source>
</reference>
<proteinExistence type="predicted"/>
<dbReference type="EMBL" id="CADCVU010000019">
    <property type="protein sequence ID" value="CAA9482028.1"/>
    <property type="molecule type" value="Genomic_DNA"/>
</dbReference>
<feature type="non-terminal residue" evidence="2">
    <location>
        <position position="48"/>
    </location>
</feature>
<dbReference type="AlphaFoldDB" id="A0A6J4RUQ1"/>
<name>A0A6J4RUQ1_9ACTN</name>
<evidence type="ECO:0000256" key="1">
    <source>
        <dbReference type="SAM" id="MobiDB-lite"/>
    </source>
</evidence>
<feature type="non-terminal residue" evidence="2">
    <location>
        <position position="1"/>
    </location>
</feature>
<feature type="region of interest" description="Disordered" evidence="1">
    <location>
        <begin position="1"/>
        <end position="48"/>
    </location>
</feature>
<accession>A0A6J4RUQ1</accession>